<evidence type="ECO:0000313" key="1">
    <source>
        <dbReference type="EMBL" id="GAA1431805.1"/>
    </source>
</evidence>
<dbReference type="Proteomes" id="UP001500973">
    <property type="component" value="Unassembled WGS sequence"/>
</dbReference>
<proteinExistence type="predicted"/>
<keyword evidence="2" id="KW-1185">Reference proteome</keyword>
<protein>
    <submittedName>
        <fullName evidence="1">Uncharacterized protein</fullName>
    </submittedName>
</protein>
<name>A0ABP4JY41_9ACTN</name>
<accession>A0ABP4JY41</accession>
<evidence type="ECO:0000313" key="2">
    <source>
        <dbReference type="Proteomes" id="UP001500973"/>
    </source>
</evidence>
<sequence>MPTVPPFTPVPGGYVTAQRLGDQYVIEGWWLDPTPSHHDEPCTQPIYHLIANTPEQAAALVNEFVADLTDFISHLTSRENPGPNPN</sequence>
<dbReference type="EMBL" id="BAAAIZ010000090">
    <property type="protein sequence ID" value="GAA1431805.1"/>
    <property type="molecule type" value="Genomic_DNA"/>
</dbReference>
<gene>
    <name evidence="1" type="ORF">GCM10009601_51570</name>
</gene>
<comment type="caution">
    <text evidence="1">The sequence shown here is derived from an EMBL/GenBank/DDBJ whole genome shotgun (WGS) entry which is preliminary data.</text>
</comment>
<reference evidence="2" key="1">
    <citation type="journal article" date="2019" name="Int. J. Syst. Evol. Microbiol.">
        <title>The Global Catalogue of Microorganisms (GCM) 10K type strain sequencing project: providing services to taxonomists for standard genome sequencing and annotation.</title>
        <authorList>
            <consortium name="The Broad Institute Genomics Platform"/>
            <consortium name="The Broad Institute Genome Sequencing Center for Infectious Disease"/>
            <person name="Wu L."/>
            <person name="Ma J."/>
        </authorList>
    </citation>
    <scope>NUCLEOTIDE SEQUENCE [LARGE SCALE GENOMIC DNA]</scope>
    <source>
        <strain evidence="2">JCM 11756</strain>
    </source>
</reference>
<dbReference type="RefSeq" id="WP_344015542.1">
    <property type="nucleotide sequence ID" value="NZ_BAAAIZ010000090.1"/>
</dbReference>
<organism evidence="1 2">
    <name type="scientific">Streptomyces thermospinosisporus</name>
    <dbReference type="NCBI Taxonomy" id="161482"/>
    <lineage>
        <taxon>Bacteria</taxon>
        <taxon>Bacillati</taxon>
        <taxon>Actinomycetota</taxon>
        <taxon>Actinomycetes</taxon>
        <taxon>Kitasatosporales</taxon>
        <taxon>Streptomycetaceae</taxon>
        <taxon>Streptomyces</taxon>
    </lineage>
</organism>